<evidence type="ECO:0000256" key="1">
    <source>
        <dbReference type="SAM" id="Phobius"/>
    </source>
</evidence>
<evidence type="ECO:0008006" key="4">
    <source>
        <dbReference type="Google" id="ProtNLM"/>
    </source>
</evidence>
<sequence>MKKVVITCGLIAGTIVSVFMLSSIAWSSSRDNFEGSMLVGYASMLLSFSLIFVGIKNFRDKYNHGLVSFGKAFQIGLYITLIASTMYVIAWYIDYHFFVPDFMDKFTDATLKELRAEGVSGAELEKQIVELNSYKEMYKNPAMIILMTYMEILPVGLLVSLISALLLKKQSQPARVS</sequence>
<keyword evidence="3" id="KW-1185">Reference proteome</keyword>
<comment type="caution">
    <text evidence="2">The sequence shown here is derived from an EMBL/GenBank/DDBJ whole genome shotgun (WGS) entry which is preliminary data.</text>
</comment>
<gene>
    <name evidence="2" type="ORF">FHS68_003489</name>
</gene>
<keyword evidence="1" id="KW-0812">Transmembrane</keyword>
<dbReference type="RefSeq" id="WP_167272273.1">
    <property type="nucleotide sequence ID" value="NZ_JAASQJ010000003.1"/>
</dbReference>
<feature type="transmembrane region" description="Helical" evidence="1">
    <location>
        <begin position="75"/>
        <end position="93"/>
    </location>
</feature>
<keyword evidence="1" id="KW-1133">Transmembrane helix</keyword>
<protein>
    <recommendedName>
        <fullName evidence="4">DUF4199 domain-containing protein</fullName>
    </recommendedName>
</protein>
<feature type="transmembrane region" description="Helical" evidence="1">
    <location>
        <begin position="142"/>
        <end position="167"/>
    </location>
</feature>
<evidence type="ECO:0000313" key="3">
    <source>
        <dbReference type="Proteomes" id="UP001179181"/>
    </source>
</evidence>
<feature type="transmembrane region" description="Helical" evidence="1">
    <location>
        <begin position="37"/>
        <end position="55"/>
    </location>
</feature>
<organism evidence="2 3">
    <name type="scientific">Dyadobacter arcticus</name>
    <dbReference type="NCBI Taxonomy" id="1078754"/>
    <lineage>
        <taxon>Bacteria</taxon>
        <taxon>Pseudomonadati</taxon>
        <taxon>Bacteroidota</taxon>
        <taxon>Cytophagia</taxon>
        <taxon>Cytophagales</taxon>
        <taxon>Spirosomataceae</taxon>
        <taxon>Dyadobacter</taxon>
    </lineage>
</organism>
<name>A0ABX0UMY3_9BACT</name>
<evidence type="ECO:0000313" key="2">
    <source>
        <dbReference type="EMBL" id="NIJ54307.1"/>
    </source>
</evidence>
<reference evidence="2 3" key="1">
    <citation type="submission" date="2020-03" db="EMBL/GenBank/DDBJ databases">
        <title>Genomic Encyclopedia of Type Strains, Phase IV (KMG-IV): sequencing the most valuable type-strain genomes for metagenomic binning, comparative biology and taxonomic classification.</title>
        <authorList>
            <person name="Goeker M."/>
        </authorList>
    </citation>
    <scope>NUCLEOTIDE SEQUENCE [LARGE SCALE GENOMIC DNA]</scope>
    <source>
        <strain evidence="2 3">DSM 102865</strain>
    </source>
</reference>
<accession>A0ABX0UMY3</accession>
<dbReference type="EMBL" id="JAASQJ010000003">
    <property type="protein sequence ID" value="NIJ54307.1"/>
    <property type="molecule type" value="Genomic_DNA"/>
</dbReference>
<proteinExistence type="predicted"/>
<keyword evidence="1" id="KW-0472">Membrane</keyword>
<dbReference type="Pfam" id="PF13858">
    <property type="entry name" value="DUF4199"/>
    <property type="match status" value="1"/>
</dbReference>
<dbReference type="Proteomes" id="UP001179181">
    <property type="component" value="Unassembled WGS sequence"/>
</dbReference>
<dbReference type="InterPro" id="IPR025250">
    <property type="entry name" value="DUF4199"/>
</dbReference>